<dbReference type="GeneID" id="93576692"/>
<keyword evidence="2" id="KW-1185">Reference proteome</keyword>
<dbReference type="AlphaFoldDB" id="A0A1L9US82"/>
<accession>A0A1L9US82</accession>
<dbReference type="EMBL" id="KV878681">
    <property type="protein sequence ID" value="OJJ74565.1"/>
    <property type="molecule type" value="Genomic_DNA"/>
</dbReference>
<dbReference type="VEuPathDB" id="FungiDB:ASPBRDRAFT_39719"/>
<reference evidence="2" key="1">
    <citation type="journal article" date="2017" name="Genome Biol.">
        <title>Comparative genomics reveals high biological diversity and specific adaptations in the industrially and medically important fungal genus Aspergillus.</title>
        <authorList>
            <person name="de Vries R.P."/>
            <person name="Riley R."/>
            <person name="Wiebenga A."/>
            <person name="Aguilar-Osorio G."/>
            <person name="Amillis S."/>
            <person name="Uchima C.A."/>
            <person name="Anderluh G."/>
            <person name="Asadollahi M."/>
            <person name="Askin M."/>
            <person name="Barry K."/>
            <person name="Battaglia E."/>
            <person name="Bayram O."/>
            <person name="Benocci T."/>
            <person name="Braus-Stromeyer S.A."/>
            <person name="Caldana C."/>
            <person name="Canovas D."/>
            <person name="Cerqueira G.C."/>
            <person name="Chen F."/>
            <person name="Chen W."/>
            <person name="Choi C."/>
            <person name="Clum A."/>
            <person name="Dos Santos R.A."/>
            <person name="Damasio A.R."/>
            <person name="Diallinas G."/>
            <person name="Emri T."/>
            <person name="Fekete E."/>
            <person name="Flipphi M."/>
            <person name="Freyberg S."/>
            <person name="Gallo A."/>
            <person name="Gournas C."/>
            <person name="Habgood R."/>
            <person name="Hainaut M."/>
            <person name="Harispe M.L."/>
            <person name="Henrissat B."/>
            <person name="Hilden K.S."/>
            <person name="Hope R."/>
            <person name="Hossain A."/>
            <person name="Karabika E."/>
            <person name="Karaffa L."/>
            <person name="Karanyi Z."/>
            <person name="Krasevec N."/>
            <person name="Kuo A."/>
            <person name="Kusch H."/>
            <person name="LaButti K."/>
            <person name="Lagendijk E.L."/>
            <person name="Lapidus A."/>
            <person name="Levasseur A."/>
            <person name="Lindquist E."/>
            <person name="Lipzen A."/>
            <person name="Logrieco A.F."/>
            <person name="MacCabe A."/>
            <person name="Maekelae M.R."/>
            <person name="Malavazi I."/>
            <person name="Melin P."/>
            <person name="Meyer V."/>
            <person name="Mielnichuk N."/>
            <person name="Miskei M."/>
            <person name="Molnar A.P."/>
            <person name="Mule G."/>
            <person name="Ngan C.Y."/>
            <person name="Orejas M."/>
            <person name="Orosz E."/>
            <person name="Ouedraogo J.P."/>
            <person name="Overkamp K.M."/>
            <person name="Park H.-S."/>
            <person name="Perrone G."/>
            <person name="Piumi F."/>
            <person name="Punt P.J."/>
            <person name="Ram A.F."/>
            <person name="Ramon A."/>
            <person name="Rauscher S."/>
            <person name="Record E."/>
            <person name="Riano-Pachon D.M."/>
            <person name="Robert V."/>
            <person name="Roehrig J."/>
            <person name="Ruller R."/>
            <person name="Salamov A."/>
            <person name="Salih N.S."/>
            <person name="Samson R.A."/>
            <person name="Sandor E."/>
            <person name="Sanguinetti M."/>
            <person name="Schuetze T."/>
            <person name="Sepcic K."/>
            <person name="Shelest E."/>
            <person name="Sherlock G."/>
            <person name="Sophianopoulou V."/>
            <person name="Squina F.M."/>
            <person name="Sun H."/>
            <person name="Susca A."/>
            <person name="Todd R.B."/>
            <person name="Tsang A."/>
            <person name="Unkles S.E."/>
            <person name="van de Wiele N."/>
            <person name="van Rossen-Uffink D."/>
            <person name="Oliveira J.V."/>
            <person name="Vesth T.C."/>
            <person name="Visser J."/>
            <person name="Yu J.-H."/>
            <person name="Zhou M."/>
            <person name="Andersen M.R."/>
            <person name="Archer D.B."/>
            <person name="Baker S.E."/>
            <person name="Benoit I."/>
            <person name="Brakhage A.A."/>
            <person name="Braus G.H."/>
            <person name="Fischer R."/>
            <person name="Frisvad J.C."/>
            <person name="Goldman G.H."/>
            <person name="Houbraken J."/>
            <person name="Oakley B."/>
            <person name="Pocsi I."/>
            <person name="Scazzocchio C."/>
            <person name="Seiboth B."/>
            <person name="vanKuyk P.A."/>
            <person name="Wortman J."/>
            <person name="Dyer P.S."/>
            <person name="Grigoriev I.V."/>
        </authorList>
    </citation>
    <scope>NUCLEOTIDE SEQUENCE [LARGE SCALE GENOMIC DNA]</scope>
    <source>
        <strain evidence="2">CBS 101740 / IMI 381727 / IBT 21946</strain>
    </source>
</reference>
<dbReference type="Proteomes" id="UP000184499">
    <property type="component" value="Unassembled WGS sequence"/>
</dbReference>
<name>A0A1L9US82_ASPBC</name>
<proteinExistence type="predicted"/>
<evidence type="ECO:0000313" key="2">
    <source>
        <dbReference type="Proteomes" id="UP000184499"/>
    </source>
</evidence>
<sequence>MRLPVWVGSTLSCLSRLWVWNRGSGLGRVSGYADVVGFGDAEIQPRLLLVWLGMGGYTTRIQYGARVIIIDEVDMIGW</sequence>
<protein>
    <submittedName>
        <fullName evidence="1">Uncharacterized protein</fullName>
    </submittedName>
</protein>
<organism evidence="1 2">
    <name type="scientific">Aspergillus brasiliensis (strain CBS 101740 / IMI 381727 / IBT 21946)</name>
    <dbReference type="NCBI Taxonomy" id="767769"/>
    <lineage>
        <taxon>Eukaryota</taxon>
        <taxon>Fungi</taxon>
        <taxon>Dikarya</taxon>
        <taxon>Ascomycota</taxon>
        <taxon>Pezizomycotina</taxon>
        <taxon>Eurotiomycetes</taxon>
        <taxon>Eurotiomycetidae</taxon>
        <taxon>Eurotiales</taxon>
        <taxon>Aspergillaceae</taxon>
        <taxon>Aspergillus</taxon>
        <taxon>Aspergillus subgen. Circumdati</taxon>
    </lineage>
</organism>
<evidence type="ECO:0000313" key="1">
    <source>
        <dbReference type="EMBL" id="OJJ74565.1"/>
    </source>
</evidence>
<gene>
    <name evidence="1" type="ORF">ASPBRDRAFT_39719</name>
</gene>
<dbReference type="RefSeq" id="XP_067481813.1">
    <property type="nucleotide sequence ID" value="XM_067624204.1"/>
</dbReference>